<dbReference type="OrthoDB" id="976747at2759"/>
<organism evidence="2 3">
    <name type="scientific">Durio zibethinus</name>
    <name type="common">Durian</name>
    <dbReference type="NCBI Taxonomy" id="66656"/>
    <lineage>
        <taxon>Eukaryota</taxon>
        <taxon>Viridiplantae</taxon>
        <taxon>Streptophyta</taxon>
        <taxon>Embryophyta</taxon>
        <taxon>Tracheophyta</taxon>
        <taxon>Spermatophyta</taxon>
        <taxon>Magnoliopsida</taxon>
        <taxon>eudicotyledons</taxon>
        <taxon>Gunneridae</taxon>
        <taxon>Pentapetalae</taxon>
        <taxon>rosids</taxon>
        <taxon>malvids</taxon>
        <taxon>Malvales</taxon>
        <taxon>Malvaceae</taxon>
        <taxon>Helicteroideae</taxon>
        <taxon>Durio</taxon>
    </lineage>
</organism>
<evidence type="ECO:0000313" key="3">
    <source>
        <dbReference type="RefSeq" id="XP_022719685.1"/>
    </source>
</evidence>
<name>A0A6P5WU69_DURZI</name>
<evidence type="ECO:0000313" key="2">
    <source>
        <dbReference type="Proteomes" id="UP000515121"/>
    </source>
</evidence>
<feature type="coiled-coil region" evidence="1">
    <location>
        <begin position="84"/>
        <end position="128"/>
    </location>
</feature>
<dbReference type="GeneID" id="111277520"/>
<gene>
    <name evidence="3" type="primary">LOC111277520</name>
</gene>
<protein>
    <submittedName>
        <fullName evidence="3">Uncharacterized protein LOC111277520</fullName>
    </submittedName>
</protein>
<dbReference type="AlphaFoldDB" id="A0A6P5WU69"/>
<proteinExistence type="predicted"/>
<accession>A0A6P5WU69</accession>
<dbReference type="Proteomes" id="UP000515121">
    <property type="component" value="Unplaced"/>
</dbReference>
<sequence>MDHNPFTISFRAFSQQRCNWRMIEERGKEGKRSYEKLGKKKSLSLLGFMTSFGKGKSSRSVVRKKLYKSSIQKAKEILQVKMMKTGLENEIQEKRVMVESLKATIKDAAETETEYRLLKMRRNELRGELISGIKGIVRMRATEMLLMEELDLL</sequence>
<dbReference type="KEGG" id="dzi:111277520"/>
<reference evidence="3" key="1">
    <citation type="submission" date="2025-08" db="UniProtKB">
        <authorList>
            <consortium name="RefSeq"/>
        </authorList>
    </citation>
    <scope>IDENTIFICATION</scope>
    <source>
        <tissue evidence="3">Fruit stalk</tissue>
    </source>
</reference>
<keyword evidence="1" id="KW-0175">Coiled coil</keyword>
<dbReference type="RefSeq" id="XP_022719685.1">
    <property type="nucleotide sequence ID" value="XM_022863950.1"/>
</dbReference>
<keyword evidence="2" id="KW-1185">Reference proteome</keyword>
<evidence type="ECO:0000256" key="1">
    <source>
        <dbReference type="SAM" id="Coils"/>
    </source>
</evidence>